<organism evidence="8 9">
    <name type="scientific">Desulfobacca acetoxidans (strain ATCC 700848 / DSM 11109 / ASRB2)</name>
    <dbReference type="NCBI Taxonomy" id="880072"/>
    <lineage>
        <taxon>Bacteria</taxon>
        <taxon>Pseudomonadati</taxon>
        <taxon>Thermodesulfobacteriota</taxon>
        <taxon>Desulfobaccia</taxon>
        <taxon>Desulfobaccales</taxon>
        <taxon>Desulfobaccaceae</taxon>
        <taxon>Desulfobacca</taxon>
    </lineage>
</organism>
<keyword evidence="3" id="KW-1003">Cell membrane</keyword>
<evidence type="ECO:0000256" key="4">
    <source>
        <dbReference type="ARBA" id="ARBA00022692"/>
    </source>
</evidence>
<keyword evidence="4 7" id="KW-0812">Transmembrane</keyword>
<dbReference type="GO" id="GO:0005886">
    <property type="term" value="C:plasma membrane"/>
    <property type="evidence" value="ECO:0007669"/>
    <property type="project" value="UniProtKB-SubCell"/>
</dbReference>
<proteinExistence type="predicted"/>
<dbReference type="eggNOG" id="COG0310">
    <property type="taxonomic scope" value="Bacteria"/>
</dbReference>
<feature type="transmembrane region" description="Helical" evidence="7">
    <location>
        <begin position="166"/>
        <end position="189"/>
    </location>
</feature>
<dbReference type="PANTHER" id="PTHR34229">
    <property type="entry name" value="METAL TRANSPORT PROTEIN HI_1621-RELATED"/>
    <property type="match status" value="1"/>
</dbReference>
<dbReference type="RefSeq" id="WP_013707180.1">
    <property type="nucleotide sequence ID" value="NC_015388.1"/>
</dbReference>
<gene>
    <name evidence="8" type="ordered locus">Desac_2244</name>
</gene>
<keyword evidence="5 7" id="KW-1133">Transmembrane helix</keyword>
<dbReference type="EMBL" id="CP002629">
    <property type="protein sequence ID" value="AEB10071.1"/>
    <property type="molecule type" value="Genomic_DNA"/>
</dbReference>
<dbReference type="Pfam" id="PF01891">
    <property type="entry name" value="CbiM"/>
    <property type="match status" value="1"/>
</dbReference>
<feature type="transmembrane region" description="Helical" evidence="7">
    <location>
        <begin position="130"/>
        <end position="154"/>
    </location>
</feature>
<evidence type="ECO:0000256" key="7">
    <source>
        <dbReference type="SAM" id="Phobius"/>
    </source>
</evidence>
<protein>
    <submittedName>
        <fullName evidence="8">Cobalamin (Vitamin B12) biosynthesis CbiM protein</fullName>
    </submittedName>
</protein>
<keyword evidence="2" id="KW-0813">Transport</keyword>
<evidence type="ECO:0000313" key="9">
    <source>
        <dbReference type="Proteomes" id="UP000000483"/>
    </source>
</evidence>
<comment type="subcellular location">
    <subcellularLocation>
        <location evidence="1">Cell membrane</location>
        <topology evidence="1">Multi-pass membrane protein</topology>
    </subcellularLocation>
</comment>
<evidence type="ECO:0000256" key="5">
    <source>
        <dbReference type="ARBA" id="ARBA00022989"/>
    </source>
</evidence>
<feature type="transmembrane region" description="Helical" evidence="7">
    <location>
        <begin position="97"/>
        <end position="118"/>
    </location>
</feature>
<dbReference type="Gene3D" id="1.10.1760.20">
    <property type="match status" value="1"/>
</dbReference>
<feature type="transmembrane region" description="Helical" evidence="7">
    <location>
        <begin position="35"/>
        <end position="56"/>
    </location>
</feature>
<evidence type="ECO:0000256" key="2">
    <source>
        <dbReference type="ARBA" id="ARBA00022448"/>
    </source>
</evidence>
<feature type="transmembrane region" description="Helical" evidence="7">
    <location>
        <begin position="68"/>
        <end position="91"/>
    </location>
</feature>
<dbReference type="NCBIfam" id="NF004909">
    <property type="entry name" value="PRK06265.2-5"/>
    <property type="match status" value="1"/>
</dbReference>
<dbReference type="NCBIfam" id="NF004905">
    <property type="entry name" value="PRK06265.1-5"/>
    <property type="match status" value="1"/>
</dbReference>
<keyword evidence="6 7" id="KW-0472">Membrane</keyword>
<evidence type="ECO:0000256" key="1">
    <source>
        <dbReference type="ARBA" id="ARBA00004651"/>
    </source>
</evidence>
<evidence type="ECO:0000256" key="6">
    <source>
        <dbReference type="ARBA" id="ARBA00023136"/>
    </source>
</evidence>
<dbReference type="NCBIfam" id="NF004904">
    <property type="entry name" value="PRK06265.1-4"/>
    <property type="match status" value="1"/>
</dbReference>
<reference evidence="8 9" key="1">
    <citation type="journal article" date="2011" name="Stand. Genomic Sci.">
        <title>Complete genome sequence of the acetate-degrading sulfate reducer Desulfobacca acetoxidans type strain (ASRB2).</title>
        <authorList>
            <person name="Goker M."/>
            <person name="Teshima H."/>
            <person name="Lapidus A."/>
            <person name="Nolan M."/>
            <person name="Lucas S."/>
            <person name="Hammon N."/>
            <person name="Deshpande S."/>
            <person name="Cheng J.F."/>
            <person name="Tapia R."/>
            <person name="Han C."/>
            <person name="Goodwin L."/>
            <person name="Pitluck S."/>
            <person name="Huntemann M."/>
            <person name="Liolios K."/>
            <person name="Ivanova N."/>
            <person name="Pagani I."/>
            <person name="Mavromatis K."/>
            <person name="Ovchinikova G."/>
            <person name="Pati A."/>
            <person name="Chen A."/>
            <person name="Palaniappan K."/>
            <person name="Land M."/>
            <person name="Hauser L."/>
            <person name="Brambilla E.M."/>
            <person name="Rohde M."/>
            <person name="Spring S."/>
            <person name="Detter J.C."/>
            <person name="Woyke T."/>
            <person name="Bristow J."/>
            <person name="Eisen J.A."/>
            <person name="Markowitz V."/>
            <person name="Hugenholtz P."/>
            <person name="Kyrpides N.C."/>
            <person name="Klenk H.P."/>
        </authorList>
    </citation>
    <scope>NUCLEOTIDE SEQUENCE [LARGE SCALE GENOMIC DNA]</scope>
    <source>
        <strain evidence="9">ATCC 700848 / DSM 11109 / ASRB2</strain>
    </source>
</reference>
<dbReference type="Proteomes" id="UP000000483">
    <property type="component" value="Chromosome"/>
</dbReference>
<evidence type="ECO:0000256" key="3">
    <source>
        <dbReference type="ARBA" id="ARBA00022475"/>
    </source>
</evidence>
<dbReference type="KEGG" id="dao:Desac_2244"/>
<dbReference type="PANTHER" id="PTHR34229:SF1">
    <property type="entry name" value="METAL TRANSPORT PROTEIN HI_1621-RELATED"/>
    <property type="match status" value="1"/>
</dbReference>
<reference evidence="9" key="2">
    <citation type="submission" date="2011-03" db="EMBL/GenBank/DDBJ databases">
        <title>The complete genome of Desulfobacca acetoxidans DSM 11109.</title>
        <authorList>
            <consortium name="US DOE Joint Genome Institute (JGI-PGF)"/>
            <person name="Lucas S."/>
            <person name="Copeland A."/>
            <person name="Lapidus A."/>
            <person name="Bruce D."/>
            <person name="Goodwin L."/>
            <person name="Pitluck S."/>
            <person name="Peters L."/>
            <person name="Kyrpides N."/>
            <person name="Mavromatis K."/>
            <person name="Ivanova N."/>
            <person name="Ovchinnikova G."/>
            <person name="Teshima H."/>
            <person name="Detter J.C."/>
            <person name="Han C."/>
            <person name="Land M."/>
            <person name="Hauser L."/>
            <person name="Markowitz V."/>
            <person name="Cheng J.-F."/>
            <person name="Hugenholtz P."/>
            <person name="Woyke T."/>
            <person name="Wu D."/>
            <person name="Spring S."/>
            <person name="Schueler E."/>
            <person name="Brambilla E."/>
            <person name="Klenk H.-P."/>
            <person name="Eisen J.A."/>
        </authorList>
    </citation>
    <scope>NUCLEOTIDE SEQUENCE [LARGE SCALE GENOMIC DNA]</scope>
    <source>
        <strain evidence="9">ATCC 700848 / DSM 11109 / ASRB2</strain>
    </source>
</reference>
<dbReference type="AlphaFoldDB" id="F2NFF2"/>
<accession>F2NFF2</accession>
<keyword evidence="9" id="KW-1185">Reference proteome</keyword>
<dbReference type="OrthoDB" id="9792317at2"/>
<evidence type="ECO:0000313" key="8">
    <source>
        <dbReference type="EMBL" id="AEB10071.1"/>
    </source>
</evidence>
<dbReference type="STRING" id="880072.Desac_2244"/>
<dbReference type="InterPro" id="IPR002751">
    <property type="entry name" value="CbiM/NikMN"/>
</dbReference>
<name>F2NFF2_DESAR</name>
<dbReference type="GO" id="GO:0000041">
    <property type="term" value="P:transition metal ion transport"/>
    <property type="evidence" value="ECO:0007669"/>
    <property type="project" value="InterPro"/>
</dbReference>
<dbReference type="HOGENOM" id="CLU_052508_1_0_7"/>
<sequence>MHISEGVLSPAVLGAGAALTAVGTAIGLKQVDYEAIPRVSILSATFFVASLIHVPIGPSSVHLLLNGLMGLLLGWAAFPAVLIGLFLQVLLFQFGGFTVLGVNTFNVAAPAVLCFYIFRDVLRQEGTLAVVASFACGFCTVLLTALFTALSLMFTGEGFLTVARLVVLAHIPVMIIEGLFTMFVFFYLVKVRPEMLEKIYA</sequence>